<dbReference type="Pfam" id="PF02518">
    <property type="entry name" value="HATPase_c"/>
    <property type="match status" value="1"/>
</dbReference>
<dbReference type="InterPro" id="IPR013655">
    <property type="entry name" value="PAS_fold_3"/>
</dbReference>
<evidence type="ECO:0000259" key="7">
    <source>
        <dbReference type="PROSITE" id="PS50112"/>
    </source>
</evidence>
<evidence type="ECO:0000259" key="8">
    <source>
        <dbReference type="PROSITE" id="PS50113"/>
    </source>
</evidence>
<dbReference type="SUPFAM" id="SSF55785">
    <property type="entry name" value="PYP-like sensor domain (PAS domain)"/>
    <property type="match status" value="2"/>
</dbReference>
<dbReference type="InterPro" id="IPR004358">
    <property type="entry name" value="Sig_transdc_His_kin-like_C"/>
</dbReference>
<dbReference type="Pfam" id="PF13426">
    <property type="entry name" value="PAS_9"/>
    <property type="match status" value="1"/>
</dbReference>
<dbReference type="SUPFAM" id="SSF55781">
    <property type="entry name" value="GAF domain-like"/>
    <property type="match status" value="1"/>
</dbReference>
<organism evidence="9 10">
    <name type="scientific">Candidatus Gottesmanbacteria bacterium RIFCSPHIGHO2_01_FULL_40_15</name>
    <dbReference type="NCBI Taxonomy" id="1798376"/>
    <lineage>
        <taxon>Bacteria</taxon>
        <taxon>Candidatus Gottesmaniibacteriota</taxon>
    </lineage>
</organism>
<accession>A0A1F5Z6X0</accession>
<dbReference type="SMART" id="SM00091">
    <property type="entry name" value="PAS"/>
    <property type="match status" value="2"/>
</dbReference>
<dbReference type="PRINTS" id="PR00344">
    <property type="entry name" value="BCTRLSENSOR"/>
</dbReference>
<dbReference type="Pfam" id="PF00512">
    <property type="entry name" value="HisKA"/>
    <property type="match status" value="1"/>
</dbReference>
<keyword evidence="3" id="KW-0597">Phosphoprotein</keyword>
<comment type="catalytic activity">
    <reaction evidence="1">
        <text>ATP + protein L-histidine = ADP + protein N-phospho-L-histidine.</text>
        <dbReference type="EC" id="2.7.13.3"/>
    </reaction>
</comment>
<dbReference type="CDD" id="cd00075">
    <property type="entry name" value="HATPase"/>
    <property type="match status" value="1"/>
</dbReference>
<dbReference type="PROSITE" id="PS50109">
    <property type="entry name" value="HIS_KIN"/>
    <property type="match status" value="1"/>
</dbReference>
<dbReference type="Gene3D" id="2.10.70.100">
    <property type="match status" value="1"/>
</dbReference>
<dbReference type="Proteomes" id="UP000177354">
    <property type="component" value="Unassembled WGS sequence"/>
</dbReference>
<evidence type="ECO:0000313" key="9">
    <source>
        <dbReference type="EMBL" id="OGG08180.1"/>
    </source>
</evidence>
<dbReference type="SMART" id="SM00086">
    <property type="entry name" value="PAC"/>
    <property type="match status" value="2"/>
</dbReference>
<dbReference type="InterPro" id="IPR036890">
    <property type="entry name" value="HATPase_C_sf"/>
</dbReference>
<dbReference type="PANTHER" id="PTHR43304">
    <property type="entry name" value="PHYTOCHROME-LIKE PROTEIN CPH1"/>
    <property type="match status" value="1"/>
</dbReference>
<dbReference type="InterPro" id="IPR005467">
    <property type="entry name" value="His_kinase_dom"/>
</dbReference>
<reference evidence="9 10" key="1">
    <citation type="journal article" date="2016" name="Nat. Commun.">
        <title>Thousands of microbial genomes shed light on interconnected biogeochemical processes in an aquifer system.</title>
        <authorList>
            <person name="Anantharaman K."/>
            <person name="Brown C.T."/>
            <person name="Hug L.A."/>
            <person name="Sharon I."/>
            <person name="Castelle C.J."/>
            <person name="Probst A.J."/>
            <person name="Thomas B.C."/>
            <person name="Singh A."/>
            <person name="Wilkins M.J."/>
            <person name="Karaoz U."/>
            <person name="Brodie E.L."/>
            <person name="Williams K.H."/>
            <person name="Hubbard S.S."/>
            <person name="Banfield J.F."/>
        </authorList>
    </citation>
    <scope>NUCLEOTIDE SEQUENCE [LARGE SCALE GENOMIC DNA]</scope>
</reference>
<feature type="domain" description="PAS" evidence="7">
    <location>
        <begin position="200"/>
        <end position="263"/>
    </location>
</feature>
<dbReference type="Gene3D" id="3.30.450.20">
    <property type="entry name" value="PAS domain"/>
    <property type="match status" value="2"/>
</dbReference>
<dbReference type="InterPro" id="IPR035965">
    <property type="entry name" value="PAS-like_dom_sf"/>
</dbReference>
<dbReference type="CDD" id="cd00130">
    <property type="entry name" value="PAS"/>
    <property type="match status" value="2"/>
</dbReference>
<evidence type="ECO:0000256" key="5">
    <source>
        <dbReference type="ARBA" id="ARBA00022777"/>
    </source>
</evidence>
<dbReference type="NCBIfam" id="TIGR00229">
    <property type="entry name" value="sensory_box"/>
    <property type="match status" value="2"/>
</dbReference>
<dbReference type="InterPro" id="IPR052162">
    <property type="entry name" value="Sensor_kinase/Photoreceptor"/>
</dbReference>
<evidence type="ECO:0000256" key="2">
    <source>
        <dbReference type="ARBA" id="ARBA00012438"/>
    </source>
</evidence>
<dbReference type="GO" id="GO:0000155">
    <property type="term" value="F:phosphorelay sensor kinase activity"/>
    <property type="evidence" value="ECO:0007669"/>
    <property type="project" value="InterPro"/>
</dbReference>
<evidence type="ECO:0000256" key="3">
    <source>
        <dbReference type="ARBA" id="ARBA00022553"/>
    </source>
</evidence>
<dbReference type="SMART" id="SM00387">
    <property type="entry name" value="HATPase_c"/>
    <property type="match status" value="1"/>
</dbReference>
<feature type="domain" description="Histidine kinase" evidence="6">
    <location>
        <begin position="503"/>
        <end position="719"/>
    </location>
</feature>
<dbReference type="Gene3D" id="3.30.565.10">
    <property type="entry name" value="Histidine kinase-like ATPase, C-terminal domain"/>
    <property type="match status" value="1"/>
</dbReference>
<dbReference type="CDD" id="cd00082">
    <property type="entry name" value="HisKA"/>
    <property type="match status" value="1"/>
</dbReference>
<comment type="caution">
    <text evidence="9">The sequence shown here is derived from an EMBL/GenBank/DDBJ whole genome shotgun (WGS) entry which is preliminary data.</text>
</comment>
<dbReference type="InterPro" id="IPR000700">
    <property type="entry name" value="PAS-assoc_C"/>
</dbReference>
<feature type="domain" description="PAC" evidence="8">
    <location>
        <begin position="144"/>
        <end position="196"/>
    </location>
</feature>
<dbReference type="InterPro" id="IPR036097">
    <property type="entry name" value="HisK_dim/P_sf"/>
</dbReference>
<feature type="domain" description="PAC" evidence="8">
    <location>
        <begin position="266"/>
        <end position="318"/>
    </location>
</feature>
<dbReference type="FunFam" id="3.30.565.10:FF:000006">
    <property type="entry name" value="Sensor histidine kinase WalK"/>
    <property type="match status" value="1"/>
</dbReference>
<evidence type="ECO:0000256" key="4">
    <source>
        <dbReference type="ARBA" id="ARBA00022679"/>
    </source>
</evidence>
<keyword evidence="5" id="KW-0418">Kinase</keyword>
<evidence type="ECO:0000256" key="1">
    <source>
        <dbReference type="ARBA" id="ARBA00000085"/>
    </source>
</evidence>
<dbReference type="EC" id="2.7.13.3" evidence="2"/>
<gene>
    <name evidence="9" type="ORF">A2777_02225</name>
</gene>
<dbReference type="SMART" id="SM00388">
    <property type="entry name" value="HisKA"/>
    <property type="match status" value="1"/>
</dbReference>
<dbReference type="InterPro" id="IPR003661">
    <property type="entry name" value="HisK_dim/P_dom"/>
</dbReference>
<dbReference type="PROSITE" id="PS50113">
    <property type="entry name" value="PAC"/>
    <property type="match status" value="2"/>
</dbReference>
<dbReference type="InterPro" id="IPR000014">
    <property type="entry name" value="PAS"/>
</dbReference>
<dbReference type="SUPFAM" id="SSF55874">
    <property type="entry name" value="ATPase domain of HSP90 chaperone/DNA topoisomerase II/histidine kinase"/>
    <property type="match status" value="1"/>
</dbReference>
<dbReference type="InterPro" id="IPR029016">
    <property type="entry name" value="GAF-like_dom_sf"/>
</dbReference>
<evidence type="ECO:0000259" key="6">
    <source>
        <dbReference type="PROSITE" id="PS50109"/>
    </source>
</evidence>
<evidence type="ECO:0000313" key="10">
    <source>
        <dbReference type="Proteomes" id="UP000177354"/>
    </source>
</evidence>
<dbReference type="PROSITE" id="PS50112">
    <property type="entry name" value="PAS"/>
    <property type="match status" value="1"/>
</dbReference>
<dbReference type="EMBL" id="MFJF01000005">
    <property type="protein sequence ID" value="OGG08180.1"/>
    <property type="molecule type" value="Genomic_DNA"/>
</dbReference>
<dbReference type="Gene3D" id="3.30.450.40">
    <property type="match status" value="1"/>
</dbReference>
<proteinExistence type="predicted"/>
<dbReference type="Gene3D" id="1.10.287.130">
    <property type="match status" value="1"/>
</dbReference>
<dbReference type="PANTHER" id="PTHR43304:SF1">
    <property type="entry name" value="PAC DOMAIN-CONTAINING PROTEIN"/>
    <property type="match status" value="1"/>
</dbReference>
<sequence>MKKKKLKPNKADFSRELSKLRKIFVKAAVGDFSQNVPVTKVETPFSETFAGVRIMQEAIREKINEIESVNIKLKDAQNIAYIGNWEWNLSSNRLICSSELFKIFSITAENFSGAMKDFLILIHPIDRNRIKRIILYSKKSGQPFDYYHHIVRTDGTVRTINGKGRVVKAKNGKAIKILGTVQDVTSQKILEQELKMQNILINSTEYAVYNIDNKGIISDWNKGAQFLYGYKDFEMIGKPVISVIPIGMRTQWNKLLKTVIKGKSFPWIEFQHCRKGDQLFDVLISLTPDKNQIGKNIGISVISRDITEKKQYERNLQFLIKAGKILISSPDFRNNIKKIARLAVDNVSDWFSVELYTPGGQAEEVALEHKKSEKIRLARKFRKKYSSFDITPDSVRKALFSGQPVFYPEIKKDEIDKMIKDGQLRHEINKFGFTSAIIFPIRTNGKTTGRISLLTDESRKPLTHNHLVMMGELVNIISLAIRNADLFVKLEKAVTLRDDFISIASHELKTPLTSLIIYLELLNKKFNKNQDKSTHNYFPKMIKQVDKLKLLVNDLLEISKIQHGKLEFEFEKFDLSKLIQELKSDMSILHNSHNIEVRGKINRQIYGDPFRINQVLTNLIQNAVKFSPGKDKIIITLKSAREKAYIAVTDFGIGIDREHHGQIFERFFRVGTSPIEHNPGLGIGLYISREIIERHGGQFSLKSRKGKGSVFSFTIPFSNKPAVPSAI</sequence>
<dbReference type="SUPFAM" id="SSF47384">
    <property type="entry name" value="Homodimeric domain of signal transducing histidine kinase"/>
    <property type="match status" value="1"/>
</dbReference>
<name>A0A1F5Z6X0_9BACT</name>
<keyword evidence="4" id="KW-0808">Transferase</keyword>
<dbReference type="InterPro" id="IPR003594">
    <property type="entry name" value="HATPase_dom"/>
</dbReference>
<protein>
    <recommendedName>
        <fullName evidence="2">histidine kinase</fullName>
        <ecNumber evidence="2">2.7.13.3</ecNumber>
    </recommendedName>
</protein>
<dbReference type="AlphaFoldDB" id="A0A1F5Z6X0"/>
<dbReference type="Pfam" id="PF08447">
    <property type="entry name" value="PAS_3"/>
    <property type="match status" value="1"/>
</dbReference>
<dbReference type="InterPro" id="IPR001610">
    <property type="entry name" value="PAC"/>
</dbReference>